<evidence type="ECO:0008006" key="3">
    <source>
        <dbReference type="Google" id="ProtNLM"/>
    </source>
</evidence>
<sequence length="55" mass="6622">MYKVEVLKREIAELEEDLKNVKNVAVKNVIRNMIVQKKKRLNKILLKEELREKSE</sequence>
<keyword evidence="1" id="KW-0614">Plasmid</keyword>
<evidence type="ECO:0000313" key="1">
    <source>
        <dbReference type="EMBL" id="BDH80225.1"/>
    </source>
</evidence>
<accession>A0ABM7YFS3</accession>
<dbReference type="Proteomes" id="UP000831817">
    <property type="component" value="Plasmid pRMAS01"/>
</dbReference>
<dbReference type="EMBL" id="AP025699">
    <property type="protein sequence ID" value="BDH80225.1"/>
    <property type="molecule type" value="Genomic_DNA"/>
</dbReference>
<geneLocation type="plasmid" evidence="1 2">
    <name>pRMAS01</name>
</geneLocation>
<evidence type="ECO:0000313" key="2">
    <source>
        <dbReference type="Proteomes" id="UP000831817"/>
    </source>
</evidence>
<dbReference type="RefSeq" id="WP_248565350.1">
    <property type="nucleotide sequence ID" value="NZ_AP025699.1"/>
</dbReference>
<organism evidence="1 2">
    <name type="scientific">Methanothermobacter tenebrarum</name>
    <dbReference type="NCBI Taxonomy" id="680118"/>
    <lineage>
        <taxon>Archaea</taxon>
        <taxon>Methanobacteriati</taxon>
        <taxon>Methanobacteriota</taxon>
        <taxon>Methanomada group</taxon>
        <taxon>Methanobacteria</taxon>
        <taxon>Methanobacteriales</taxon>
        <taxon>Methanobacteriaceae</taxon>
        <taxon>Methanothermobacter</taxon>
    </lineage>
</organism>
<keyword evidence="2" id="KW-1185">Reference proteome</keyword>
<dbReference type="GeneID" id="71966135"/>
<gene>
    <name evidence="1" type="ORF">MTTB_p050</name>
</gene>
<protein>
    <recommendedName>
        <fullName evidence="3">50S ribosomal protein L29</fullName>
    </recommendedName>
</protein>
<proteinExistence type="predicted"/>
<reference evidence="1 2" key="1">
    <citation type="submission" date="2022-04" db="EMBL/GenBank/DDBJ databases">
        <title>Complete genome of Methanothermobacter tenebrarum strain RMAS.</title>
        <authorList>
            <person name="Nakamura K."/>
            <person name="Oshima K."/>
            <person name="Hattori M."/>
            <person name="Kamagata Y."/>
            <person name="Takamizawa K."/>
        </authorList>
    </citation>
    <scope>NUCLEOTIDE SEQUENCE [LARGE SCALE GENOMIC DNA]</scope>
    <source>
        <strain evidence="1 2">RMAS</strain>
        <plasmid evidence="1 2">pRMAS01</plasmid>
    </source>
</reference>
<name>A0ABM7YFS3_9EURY</name>